<reference evidence="1" key="1">
    <citation type="journal article" date="2017" name="Nature">
        <title>The genome of Chenopodium quinoa.</title>
        <authorList>
            <person name="Jarvis D.E."/>
            <person name="Ho Y.S."/>
            <person name="Lightfoot D.J."/>
            <person name="Schmoeckel S.M."/>
            <person name="Li B."/>
            <person name="Borm T.J.A."/>
            <person name="Ohyanagi H."/>
            <person name="Mineta K."/>
            <person name="Michell C.T."/>
            <person name="Saber N."/>
            <person name="Kharbatia N.M."/>
            <person name="Rupper R.R."/>
            <person name="Sharp A.R."/>
            <person name="Dally N."/>
            <person name="Boughton B.A."/>
            <person name="Woo Y.H."/>
            <person name="Gao G."/>
            <person name="Schijlen E.G.W.M."/>
            <person name="Guo X."/>
            <person name="Momin A.A."/>
            <person name="Negrao S."/>
            <person name="Al-Babili S."/>
            <person name="Gehring C."/>
            <person name="Roessner U."/>
            <person name="Jung C."/>
            <person name="Murphy K."/>
            <person name="Arold S.T."/>
            <person name="Gojobori T."/>
            <person name="van der Linden C.G."/>
            <person name="van Loo E.N."/>
            <person name="Jellen E.N."/>
            <person name="Maughan P.J."/>
            <person name="Tester M."/>
        </authorList>
    </citation>
    <scope>NUCLEOTIDE SEQUENCE [LARGE SCALE GENOMIC DNA]</scope>
    <source>
        <strain evidence="1">cv. PI 614886</strain>
    </source>
</reference>
<sequence length="312" mass="34353">MMQGNNMKATLFGDECDHFKKVFEHKKKYEIANAPVRTINPKFSSFPGECKLTFGGMTKIQAIDRTEGPVLHEYISIADVPRTSGPSHRFDLLGIVVHMEDIRQVEYKSGRVADVRDIIIIDESTGSRPLIISAWGQLALSDCEKLKDDWTSTFLVVSLTSLKPASHRGFSLQSSMSTTIDPTPTSEKANALKAWAHAHPDIIADYMARQLEFMTVGVESIPTTLDQIIGKNVDNTVQEETYTLAITIPDAQLTNIIAYIGCDNCGRCCDVAANVSFFCPHCPEKNAAPPKGSTLPLMLHMTPELSALLPLV</sequence>
<dbReference type="Gramene" id="AUR62027559-RA">
    <property type="protein sequence ID" value="AUR62027559-RA:cds"/>
    <property type="gene ID" value="AUR62027559"/>
</dbReference>
<accession>A0A803MDL6</accession>
<organism evidence="1 2">
    <name type="scientific">Chenopodium quinoa</name>
    <name type="common">Quinoa</name>
    <dbReference type="NCBI Taxonomy" id="63459"/>
    <lineage>
        <taxon>Eukaryota</taxon>
        <taxon>Viridiplantae</taxon>
        <taxon>Streptophyta</taxon>
        <taxon>Embryophyta</taxon>
        <taxon>Tracheophyta</taxon>
        <taxon>Spermatophyta</taxon>
        <taxon>Magnoliopsida</taxon>
        <taxon>eudicotyledons</taxon>
        <taxon>Gunneridae</taxon>
        <taxon>Pentapetalae</taxon>
        <taxon>Caryophyllales</taxon>
        <taxon>Chenopodiaceae</taxon>
        <taxon>Chenopodioideae</taxon>
        <taxon>Atripliceae</taxon>
        <taxon>Chenopodium</taxon>
    </lineage>
</organism>
<dbReference type="PANTHER" id="PTHR47165:SF4">
    <property type="entry name" value="OS03G0429900 PROTEIN"/>
    <property type="match status" value="1"/>
</dbReference>
<keyword evidence="2" id="KW-1185">Reference proteome</keyword>
<evidence type="ECO:0000313" key="1">
    <source>
        <dbReference type="EnsemblPlants" id="AUR62027559-RA:cds"/>
    </source>
</evidence>
<evidence type="ECO:0000313" key="2">
    <source>
        <dbReference type="Proteomes" id="UP000596660"/>
    </source>
</evidence>
<name>A0A803MDL6_CHEQI</name>
<dbReference type="InterPro" id="IPR012340">
    <property type="entry name" value="NA-bd_OB-fold"/>
</dbReference>
<dbReference type="AlphaFoldDB" id="A0A803MDL6"/>
<reference evidence="1" key="2">
    <citation type="submission" date="2021-03" db="UniProtKB">
        <authorList>
            <consortium name="EnsemblPlants"/>
        </authorList>
    </citation>
    <scope>IDENTIFICATION</scope>
</reference>
<dbReference type="SUPFAM" id="SSF50249">
    <property type="entry name" value="Nucleic acid-binding proteins"/>
    <property type="match status" value="2"/>
</dbReference>
<dbReference type="EnsemblPlants" id="AUR62027559-RA">
    <property type="protein sequence ID" value="AUR62027559-RA:cds"/>
    <property type="gene ID" value="AUR62027559"/>
</dbReference>
<dbReference type="PANTHER" id="PTHR47165">
    <property type="entry name" value="OS03G0429900 PROTEIN"/>
    <property type="match status" value="1"/>
</dbReference>
<proteinExistence type="predicted"/>
<dbReference type="Proteomes" id="UP000596660">
    <property type="component" value="Unplaced"/>
</dbReference>
<dbReference type="Gene3D" id="2.40.50.140">
    <property type="entry name" value="Nucleic acid-binding proteins"/>
    <property type="match status" value="2"/>
</dbReference>
<protein>
    <recommendedName>
        <fullName evidence="3">Replication protein A OB domain-containing protein</fullName>
    </recommendedName>
</protein>
<evidence type="ECO:0008006" key="3">
    <source>
        <dbReference type="Google" id="ProtNLM"/>
    </source>
</evidence>